<dbReference type="SUPFAM" id="SSF48403">
    <property type="entry name" value="Ankyrin repeat"/>
    <property type="match status" value="1"/>
</dbReference>
<dbReference type="PANTHER" id="PTHR24198">
    <property type="entry name" value="ANKYRIN REPEAT AND PROTEIN KINASE DOMAIN-CONTAINING PROTEIN"/>
    <property type="match status" value="1"/>
</dbReference>
<evidence type="ECO:0000256" key="2">
    <source>
        <dbReference type="ARBA" id="ARBA00023043"/>
    </source>
</evidence>
<sequence length="270" mass="29706">MRRENDWQGPEESPSDDFWRISIQHWLREPDRWFQWLKLFLGAHGSFEYQEALVNEKDAGLLYMLVLLGLRNLVKASRESTDINARGGIYGNVLQAASVKGRLEIVELLLEKGADVNAQGGEFSSALYAASSQGHQKVVELLLRKGANIHAHGDKFSNALQAASALSKGNQDIARLLFKKGANVNAQGGKHGNALQAALWKGEETIARLLGENGAVLSGGEIESTAIKPKQEVVSQSPELVISLDLTSLWWGIFFALASWLLLRFLATDE</sequence>
<gene>
    <name evidence="5" type="ORF">CT0861_12440</name>
</gene>
<dbReference type="Pfam" id="PF12796">
    <property type="entry name" value="Ank_2"/>
    <property type="match status" value="1"/>
</dbReference>
<protein>
    <submittedName>
        <fullName evidence="5">Ankyrin repeat protein</fullName>
    </submittedName>
</protein>
<dbReference type="AlphaFoldDB" id="A0A166PCB4"/>
<name>A0A166PCB4_9PEZI</name>
<feature type="repeat" description="ANK" evidence="3">
    <location>
        <begin position="122"/>
        <end position="154"/>
    </location>
</feature>
<proteinExistence type="predicted"/>
<keyword evidence="4" id="KW-0472">Membrane</keyword>
<evidence type="ECO:0000256" key="1">
    <source>
        <dbReference type="ARBA" id="ARBA00022737"/>
    </source>
</evidence>
<dbReference type="InterPro" id="IPR002110">
    <property type="entry name" value="Ankyrin_rpt"/>
</dbReference>
<keyword evidence="6" id="KW-1185">Reference proteome</keyword>
<evidence type="ECO:0000256" key="3">
    <source>
        <dbReference type="PROSITE-ProRule" id="PRU00023"/>
    </source>
</evidence>
<organism evidence="5 6">
    <name type="scientific">Colletotrichum tofieldiae</name>
    <dbReference type="NCBI Taxonomy" id="708197"/>
    <lineage>
        <taxon>Eukaryota</taxon>
        <taxon>Fungi</taxon>
        <taxon>Dikarya</taxon>
        <taxon>Ascomycota</taxon>
        <taxon>Pezizomycotina</taxon>
        <taxon>Sordariomycetes</taxon>
        <taxon>Hypocreomycetidae</taxon>
        <taxon>Glomerellales</taxon>
        <taxon>Glomerellaceae</taxon>
        <taxon>Colletotrichum</taxon>
        <taxon>Colletotrichum spaethianum species complex</taxon>
    </lineage>
</organism>
<keyword evidence="1" id="KW-0677">Repeat</keyword>
<dbReference type="STRING" id="708197.A0A166PCB4"/>
<dbReference type="Pfam" id="PF13637">
    <property type="entry name" value="Ank_4"/>
    <property type="match status" value="1"/>
</dbReference>
<accession>A0A166PCB4</accession>
<keyword evidence="4" id="KW-1133">Transmembrane helix</keyword>
<evidence type="ECO:0000313" key="5">
    <source>
        <dbReference type="EMBL" id="KZL66619.1"/>
    </source>
</evidence>
<reference evidence="5 6" key="1">
    <citation type="submission" date="2015-06" db="EMBL/GenBank/DDBJ databases">
        <title>Survival trade-offs in plant roots during colonization by closely related pathogenic and mutualistic fungi.</title>
        <authorList>
            <person name="Hacquard S."/>
            <person name="Kracher B."/>
            <person name="Hiruma K."/>
            <person name="Weinman A."/>
            <person name="Muench P."/>
            <person name="Garrido Oter R."/>
            <person name="Ver Loren van Themaat E."/>
            <person name="Dallerey J.-F."/>
            <person name="Damm U."/>
            <person name="Henrissat B."/>
            <person name="Lespinet O."/>
            <person name="Thon M."/>
            <person name="Kemen E."/>
            <person name="McHardy A.C."/>
            <person name="Schulze-Lefert P."/>
            <person name="O'Connell R.J."/>
        </authorList>
    </citation>
    <scope>NUCLEOTIDE SEQUENCE [LARGE SCALE GENOMIC DNA]</scope>
    <source>
        <strain evidence="5 6">0861</strain>
    </source>
</reference>
<evidence type="ECO:0000256" key="4">
    <source>
        <dbReference type="SAM" id="Phobius"/>
    </source>
</evidence>
<dbReference type="Proteomes" id="UP000076552">
    <property type="component" value="Unassembled WGS sequence"/>
</dbReference>
<dbReference type="InterPro" id="IPR036770">
    <property type="entry name" value="Ankyrin_rpt-contain_sf"/>
</dbReference>
<dbReference type="PROSITE" id="PS50088">
    <property type="entry name" value="ANK_REPEAT"/>
    <property type="match status" value="2"/>
</dbReference>
<dbReference type="Gene3D" id="1.25.40.20">
    <property type="entry name" value="Ankyrin repeat-containing domain"/>
    <property type="match status" value="1"/>
</dbReference>
<dbReference type="EMBL" id="LFIV01000169">
    <property type="protein sequence ID" value="KZL66619.1"/>
    <property type="molecule type" value="Genomic_DNA"/>
</dbReference>
<dbReference type="PANTHER" id="PTHR24198:SF165">
    <property type="entry name" value="ANKYRIN REPEAT-CONTAINING PROTEIN-RELATED"/>
    <property type="match status" value="1"/>
</dbReference>
<evidence type="ECO:0000313" key="6">
    <source>
        <dbReference type="Proteomes" id="UP000076552"/>
    </source>
</evidence>
<keyword evidence="2 3" id="KW-0040">ANK repeat</keyword>
<keyword evidence="4" id="KW-0812">Transmembrane</keyword>
<dbReference type="PROSITE" id="PS50297">
    <property type="entry name" value="ANK_REP_REGION"/>
    <property type="match status" value="2"/>
</dbReference>
<dbReference type="SMART" id="SM00248">
    <property type="entry name" value="ANK"/>
    <property type="match status" value="3"/>
</dbReference>
<comment type="caution">
    <text evidence="5">The sequence shown here is derived from an EMBL/GenBank/DDBJ whole genome shotgun (WGS) entry which is preliminary data.</text>
</comment>
<feature type="transmembrane region" description="Helical" evidence="4">
    <location>
        <begin position="249"/>
        <end position="267"/>
    </location>
</feature>
<feature type="repeat" description="ANK" evidence="3">
    <location>
        <begin position="94"/>
        <end position="121"/>
    </location>
</feature>